<comment type="caution">
    <text evidence="1">The sequence shown here is derived from an EMBL/GenBank/DDBJ whole genome shotgun (WGS) entry which is preliminary data.</text>
</comment>
<gene>
    <name evidence="1" type="ORF">EZS28_020101</name>
</gene>
<accession>A0A5J4VQ03</accession>
<sequence>MQYNGQVPVIGFNSSKFDFSLIFKNLQCADWEIKSYIGGSGVAKQIVVQHKHLDVKLKFIDVLTYYVPITLKEFAKTFNMEIGEQKGKAQLVARLT</sequence>
<proteinExistence type="predicted"/>
<dbReference type="EMBL" id="SNRW01005791">
    <property type="protein sequence ID" value="KAA6384373.1"/>
    <property type="molecule type" value="Genomic_DNA"/>
</dbReference>
<evidence type="ECO:0000313" key="2">
    <source>
        <dbReference type="Proteomes" id="UP000324800"/>
    </source>
</evidence>
<reference evidence="1 2" key="1">
    <citation type="submission" date="2019-03" db="EMBL/GenBank/DDBJ databases">
        <title>Single cell metagenomics reveals metabolic interactions within the superorganism composed of flagellate Streblomastix strix and complex community of Bacteroidetes bacteria on its surface.</title>
        <authorList>
            <person name="Treitli S.C."/>
            <person name="Kolisko M."/>
            <person name="Husnik F."/>
            <person name="Keeling P."/>
            <person name="Hampl V."/>
        </authorList>
    </citation>
    <scope>NUCLEOTIDE SEQUENCE [LARGE SCALE GENOMIC DNA]</scope>
    <source>
        <strain evidence="1">ST1C</strain>
    </source>
</reference>
<dbReference type="Proteomes" id="UP000324800">
    <property type="component" value="Unassembled WGS sequence"/>
</dbReference>
<evidence type="ECO:0000313" key="1">
    <source>
        <dbReference type="EMBL" id="KAA6384373.1"/>
    </source>
</evidence>
<dbReference type="AlphaFoldDB" id="A0A5J4VQ03"/>
<dbReference type="Gene3D" id="3.30.420.10">
    <property type="entry name" value="Ribonuclease H-like superfamily/Ribonuclease H"/>
    <property type="match status" value="1"/>
</dbReference>
<dbReference type="InterPro" id="IPR036397">
    <property type="entry name" value="RNaseH_sf"/>
</dbReference>
<protein>
    <submittedName>
        <fullName evidence="1">Uncharacterized protein</fullName>
    </submittedName>
</protein>
<dbReference type="GO" id="GO:0003676">
    <property type="term" value="F:nucleic acid binding"/>
    <property type="evidence" value="ECO:0007669"/>
    <property type="project" value="InterPro"/>
</dbReference>
<organism evidence="1 2">
    <name type="scientific">Streblomastix strix</name>
    <dbReference type="NCBI Taxonomy" id="222440"/>
    <lineage>
        <taxon>Eukaryota</taxon>
        <taxon>Metamonada</taxon>
        <taxon>Preaxostyla</taxon>
        <taxon>Oxymonadida</taxon>
        <taxon>Streblomastigidae</taxon>
        <taxon>Streblomastix</taxon>
    </lineage>
</organism>
<name>A0A5J4VQ03_9EUKA</name>